<dbReference type="InterPro" id="IPR031107">
    <property type="entry name" value="Small_HSP"/>
</dbReference>
<dbReference type="InterPro" id="IPR008978">
    <property type="entry name" value="HSP20-like_chaperone"/>
</dbReference>
<feature type="domain" description="SHSP" evidence="3">
    <location>
        <begin position="32"/>
        <end position="148"/>
    </location>
</feature>
<dbReference type="Pfam" id="PF00011">
    <property type="entry name" value="HSP20"/>
    <property type="match status" value="1"/>
</dbReference>
<dbReference type="InterPro" id="IPR002068">
    <property type="entry name" value="A-crystallin/Hsp20_dom"/>
</dbReference>
<dbReference type="PROSITE" id="PS01031">
    <property type="entry name" value="SHSP"/>
    <property type="match status" value="1"/>
</dbReference>
<accession>A0A2N2F4B6</accession>
<reference evidence="4 5" key="1">
    <citation type="journal article" date="2017" name="ISME J.">
        <title>Potential for microbial H2 and metal transformations associated with novel bacteria and archaea in deep terrestrial subsurface sediments.</title>
        <authorList>
            <person name="Hernsdorf A.W."/>
            <person name="Amano Y."/>
            <person name="Miyakawa K."/>
            <person name="Ise K."/>
            <person name="Suzuki Y."/>
            <person name="Anantharaman K."/>
            <person name="Probst A."/>
            <person name="Burstein D."/>
            <person name="Thomas B.C."/>
            <person name="Banfield J.F."/>
        </authorList>
    </citation>
    <scope>NUCLEOTIDE SEQUENCE [LARGE SCALE GENOMIC DNA]</scope>
    <source>
        <strain evidence="4">HGW-Dojkabacteria-1</strain>
    </source>
</reference>
<protein>
    <recommendedName>
        <fullName evidence="3">SHSP domain-containing protein</fullName>
    </recommendedName>
</protein>
<evidence type="ECO:0000313" key="4">
    <source>
        <dbReference type="EMBL" id="PKN03018.1"/>
    </source>
</evidence>
<gene>
    <name evidence="4" type="ORF">CVU76_03260</name>
</gene>
<dbReference type="PANTHER" id="PTHR11527">
    <property type="entry name" value="HEAT-SHOCK PROTEIN 20 FAMILY MEMBER"/>
    <property type="match status" value="1"/>
</dbReference>
<dbReference type="Proteomes" id="UP000233417">
    <property type="component" value="Unassembled WGS sequence"/>
</dbReference>
<name>A0A2N2F4B6_9BACT</name>
<sequence length="148" mass="17212">MKIVKINQKPQETYYTPLRSLMDEFFNYSPLSRWDDMLSPFESLSADIWEEDNKIFVKMAMPGVQKEDIKITVTGDTISIEGSSKETKEEKEDKKYYLKNFSSYSYSQRFNLPSPIDADKVEAEFKDGVLTVQLPKAKESQSKQIEIK</sequence>
<dbReference type="Gene3D" id="2.60.40.790">
    <property type="match status" value="1"/>
</dbReference>
<dbReference type="EMBL" id="PHAO01000001">
    <property type="protein sequence ID" value="PKN03018.1"/>
    <property type="molecule type" value="Genomic_DNA"/>
</dbReference>
<dbReference type="CDD" id="cd06464">
    <property type="entry name" value="ACD_sHsps-like"/>
    <property type="match status" value="1"/>
</dbReference>
<dbReference type="SUPFAM" id="SSF49764">
    <property type="entry name" value="HSP20-like chaperones"/>
    <property type="match status" value="1"/>
</dbReference>
<evidence type="ECO:0000259" key="3">
    <source>
        <dbReference type="PROSITE" id="PS01031"/>
    </source>
</evidence>
<evidence type="ECO:0000313" key="5">
    <source>
        <dbReference type="Proteomes" id="UP000233417"/>
    </source>
</evidence>
<comment type="similarity">
    <text evidence="1 2">Belongs to the small heat shock protein (HSP20) family.</text>
</comment>
<proteinExistence type="inferred from homology"/>
<organism evidence="4 5">
    <name type="scientific">Candidatus Dojkabacteria bacterium HGW-Dojkabacteria-1</name>
    <dbReference type="NCBI Taxonomy" id="2013761"/>
    <lineage>
        <taxon>Bacteria</taxon>
        <taxon>Candidatus Dojkabacteria</taxon>
    </lineage>
</organism>
<dbReference type="AlphaFoldDB" id="A0A2N2F4B6"/>
<evidence type="ECO:0000256" key="2">
    <source>
        <dbReference type="RuleBase" id="RU003616"/>
    </source>
</evidence>
<evidence type="ECO:0000256" key="1">
    <source>
        <dbReference type="PROSITE-ProRule" id="PRU00285"/>
    </source>
</evidence>
<comment type="caution">
    <text evidence="4">The sequence shown here is derived from an EMBL/GenBank/DDBJ whole genome shotgun (WGS) entry which is preliminary data.</text>
</comment>